<dbReference type="Pfam" id="PF00069">
    <property type="entry name" value="Pkinase"/>
    <property type="match status" value="1"/>
</dbReference>
<dbReference type="GO" id="GO:0046872">
    <property type="term" value="F:metal ion binding"/>
    <property type="evidence" value="ECO:0007669"/>
    <property type="project" value="UniProtKB-KW"/>
</dbReference>
<evidence type="ECO:0000256" key="11">
    <source>
        <dbReference type="ARBA" id="ARBA00022842"/>
    </source>
</evidence>
<evidence type="ECO:0000256" key="15">
    <source>
        <dbReference type="SAM" id="Coils"/>
    </source>
</evidence>
<evidence type="ECO:0000256" key="6">
    <source>
        <dbReference type="ARBA" id="ARBA00022679"/>
    </source>
</evidence>
<dbReference type="OrthoDB" id="193931at2759"/>
<dbReference type="FunFam" id="1.10.510.10:FF:000156">
    <property type="entry name" value="Serine/threonine-protein kinase SIK3 homolog"/>
    <property type="match status" value="1"/>
</dbReference>
<feature type="non-terminal residue" evidence="19">
    <location>
        <position position="1"/>
    </location>
</feature>
<dbReference type="PROSITE" id="PS50032">
    <property type="entry name" value="KA1"/>
    <property type="match status" value="1"/>
</dbReference>
<evidence type="ECO:0000256" key="3">
    <source>
        <dbReference type="ARBA" id="ARBA00012513"/>
    </source>
</evidence>
<dbReference type="FunFam" id="3.30.200.20:FF:000003">
    <property type="entry name" value="Non-specific serine/threonine protein kinase"/>
    <property type="match status" value="1"/>
</dbReference>
<evidence type="ECO:0000259" key="17">
    <source>
        <dbReference type="PROSITE" id="PS50011"/>
    </source>
</evidence>
<dbReference type="PANTHER" id="PTHR24346">
    <property type="entry name" value="MAP/MICROTUBULE AFFINITY-REGULATING KINASE"/>
    <property type="match status" value="1"/>
</dbReference>
<dbReference type="Gene3D" id="1.10.510.10">
    <property type="entry name" value="Transferase(Phosphotransferase) domain 1"/>
    <property type="match status" value="1"/>
</dbReference>
<gene>
    <name evidence="19" type="primary">SIK3</name>
</gene>
<evidence type="ECO:0000256" key="5">
    <source>
        <dbReference type="ARBA" id="ARBA00022553"/>
    </source>
</evidence>
<dbReference type="PANTHER" id="PTHR24346:SF82">
    <property type="entry name" value="KP78A-RELATED"/>
    <property type="match status" value="1"/>
</dbReference>
<evidence type="ECO:0000256" key="1">
    <source>
        <dbReference type="ARBA" id="ARBA00001946"/>
    </source>
</evidence>
<feature type="domain" description="KA1" evidence="18">
    <location>
        <begin position="922"/>
        <end position="972"/>
    </location>
</feature>
<dbReference type="InterPro" id="IPR008271">
    <property type="entry name" value="Ser/Thr_kinase_AS"/>
</dbReference>
<dbReference type="GO" id="GO:0005737">
    <property type="term" value="C:cytoplasm"/>
    <property type="evidence" value="ECO:0007669"/>
    <property type="project" value="TreeGrafter"/>
</dbReference>
<comment type="catalytic activity">
    <reaction evidence="12">
        <text>L-threonyl-[protein] + ATP = O-phospho-L-threonyl-[protein] + ADP + H(+)</text>
        <dbReference type="Rhea" id="RHEA:46608"/>
        <dbReference type="Rhea" id="RHEA-COMP:11060"/>
        <dbReference type="Rhea" id="RHEA-COMP:11605"/>
        <dbReference type="ChEBI" id="CHEBI:15378"/>
        <dbReference type="ChEBI" id="CHEBI:30013"/>
        <dbReference type="ChEBI" id="CHEBI:30616"/>
        <dbReference type="ChEBI" id="CHEBI:61977"/>
        <dbReference type="ChEBI" id="CHEBI:456216"/>
        <dbReference type="EC" id="2.7.11.1"/>
    </reaction>
</comment>
<dbReference type="GO" id="GO:0005524">
    <property type="term" value="F:ATP binding"/>
    <property type="evidence" value="ECO:0007669"/>
    <property type="project" value="UniProtKB-UniRule"/>
</dbReference>
<dbReference type="PROSITE" id="PS00107">
    <property type="entry name" value="PROTEIN_KINASE_ATP"/>
    <property type="match status" value="1"/>
</dbReference>
<dbReference type="InterPro" id="IPR001772">
    <property type="entry name" value="KA1_dom"/>
</dbReference>
<dbReference type="EMBL" id="HAAD01000228">
    <property type="protein sequence ID" value="CDG66460.1"/>
    <property type="molecule type" value="mRNA"/>
</dbReference>
<keyword evidence="10 14" id="KW-0067">ATP-binding</keyword>
<dbReference type="InterPro" id="IPR028375">
    <property type="entry name" value="KA1/Ssp2_C"/>
</dbReference>
<dbReference type="Pfam" id="PF02149">
    <property type="entry name" value="KA1"/>
    <property type="match status" value="1"/>
</dbReference>
<organism evidence="19">
    <name type="scientific">Hydra vulgaris</name>
    <name type="common">Hydra</name>
    <name type="synonym">Hydra attenuata</name>
    <dbReference type="NCBI Taxonomy" id="6087"/>
    <lineage>
        <taxon>Eukaryota</taxon>
        <taxon>Metazoa</taxon>
        <taxon>Cnidaria</taxon>
        <taxon>Hydrozoa</taxon>
        <taxon>Hydroidolina</taxon>
        <taxon>Anthoathecata</taxon>
        <taxon>Aplanulata</taxon>
        <taxon>Hydridae</taxon>
        <taxon>Hydra</taxon>
    </lineage>
</organism>
<dbReference type="GO" id="GO:0000226">
    <property type="term" value="P:microtubule cytoskeleton organization"/>
    <property type="evidence" value="ECO:0007669"/>
    <property type="project" value="TreeGrafter"/>
</dbReference>
<dbReference type="GO" id="GO:0035556">
    <property type="term" value="P:intracellular signal transduction"/>
    <property type="evidence" value="ECO:0007669"/>
    <property type="project" value="TreeGrafter"/>
</dbReference>
<evidence type="ECO:0000256" key="4">
    <source>
        <dbReference type="ARBA" id="ARBA00022527"/>
    </source>
</evidence>
<keyword evidence="8 14" id="KW-0547">Nucleotide-binding</keyword>
<feature type="region of interest" description="Disordered" evidence="16">
    <location>
        <begin position="498"/>
        <end position="532"/>
    </location>
</feature>
<evidence type="ECO:0000256" key="10">
    <source>
        <dbReference type="ARBA" id="ARBA00022840"/>
    </source>
</evidence>
<evidence type="ECO:0000256" key="9">
    <source>
        <dbReference type="ARBA" id="ARBA00022777"/>
    </source>
</evidence>
<evidence type="ECO:0000256" key="16">
    <source>
        <dbReference type="SAM" id="MobiDB-lite"/>
    </source>
</evidence>
<keyword evidence="11" id="KW-0460">Magnesium</keyword>
<feature type="coiled-coil region" evidence="15">
    <location>
        <begin position="710"/>
        <end position="737"/>
    </location>
</feature>
<keyword evidence="4" id="KW-0723">Serine/threonine-protein kinase</keyword>
<keyword evidence="9 19" id="KW-0418">Kinase</keyword>
<sequence length="977" mass="111981">LAHFITKMAHGAGTEIPLSKRNKNTKIGPYNVGKSIGKGNFAVVKLAEHTSAKVKVAIKMIDKSQLDSDNLIKVKREVKIMKLVNHTNIVRLYEVMETDRYLYLVTEYASKGEIFDLLIKSGRMHESEARKVFRQIIAGVEYLHLKRIVHRDLKAENLLLDEESNIKLADFGFSNMFEVGGKLKTWCGSPPYAAPELFEGKEYYGPATDIWSMGVVLYVLVCGALPFDGRTLPDLRQRVLTGKFRIPYFMSSDCENLIRHMLVVDLNKRYTMTQIKQHKWIIQGEPYQFLTEEDEFGFARHHAVNGSFNETVLQQMEALGENRAQVIECVNNSMFNQTYGLYHILLDKHLKNLKETSVHDRSPDTHKEFNNLKLIQEKTACDVNQFESIEPQEIEIEEGQPSAAELARYFSKRRGTIAVSHIPDSRKTLKNDTEKTSELSTYRSPSPIYCEREQLNYKEQHLPRPAVLQVRPEFNRRASDGAATLQNSIAQFNLLHSKKNNKSHNKESTENHDSLIEVPENDNTGSESDGEPDFEAVQKYMRSRGSRQRHTYNCILEPTVEEHNIDSFNVIPQISVKTKRVSGNTKARDRERTNLTPYLPLSPEARSRLSNERRLSEGALLFTDKKKSEDSENMLKQVREEHKKLREQYCDNQAVTHSLHPPNCYPFPYFLDDKTSELSPPDNPDVSLATLQKQQEEAWENLHVQHLVQRKFLEKQMEENEKQLFLLAAERENMQLENRFFDSDFLANQNNSCSNDNSSDLNSINETELPNEMMKLNLKVSNGVSALGISNYQPQLETLDPSNPSATMEIDTHSQPQFRYNNISLFNSSSPPRLHDSNLNTHCLRTLHTSHPLSNSNELVWNNNVDGNEELKNEKDLKRGRLLKTLSVDMTSALGIEEIVAAVKHCLDCRPEIDYSQSDSYFSLYKKGVQVEIDIQPIWNGSLLSGVKMRRVGGDKWAYKKMRDDILSGLCSLLECE</sequence>
<keyword evidence="7" id="KW-0479">Metal-binding</keyword>
<dbReference type="AlphaFoldDB" id="T2M3F2"/>
<dbReference type="InterPro" id="IPR011009">
    <property type="entry name" value="Kinase-like_dom_sf"/>
</dbReference>
<evidence type="ECO:0000256" key="8">
    <source>
        <dbReference type="ARBA" id="ARBA00022741"/>
    </source>
</evidence>
<accession>T2M3F2</accession>
<evidence type="ECO:0000256" key="14">
    <source>
        <dbReference type="PROSITE-ProRule" id="PRU10141"/>
    </source>
</evidence>
<dbReference type="CDD" id="cd14338">
    <property type="entry name" value="UBA_SIK"/>
    <property type="match status" value="1"/>
</dbReference>
<evidence type="ECO:0000256" key="7">
    <source>
        <dbReference type="ARBA" id="ARBA00022723"/>
    </source>
</evidence>
<proteinExistence type="evidence at transcript level"/>
<dbReference type="GO" id="GO:0106310">
    <property type="term" value="F:protein serine kinase activity"/>
    <property type="evidence" value="ECO:0007669"/>
    <property type="project" value="RHEA"/>
</dbReference>
<keyword evidence="6" id="KW-0808">Transferase</keyword>
<dbReference type="GO" id="GO:0050321">
    <property type="term" value="F:tau-protein kinase activity"/>
    <property type="evidence" value="ECO:0007669"/>
    <property type="project" value="TreeGrafter"/>
</dbReference>
<dbReference type="PROSITE" id="PS50011">
    <property type="entry name" value="PROTEIN_KINASE_DOM"/>
    <property type="match status" value="1"/>
</dbReference>
<dbReference type="Gene3D" id="3.30.310.80">
    <property type="entry name" value="Kinase associated domain 1, KA1"/>
    <property type="match status" value="1"/>
</dbReference>
<keyword evidence="15" id="KW-0175">Coiled coil</keyword>
<dbReference type="InterPro" id="IPR000719">
    <property type="entry name" value="Prot_kinase_dom"/>
</dbReference>
<feature type="compositionally biased region" description="Basic and acidic residues" evidence="16">
    <location>
        <begin position="504"/>
        <end position="515"/>
    </location>
</feature>
<evidence type="ECO:0000313" key="19">
    <source>
        <dbReference type="EMBL" id="CDG66460.1"/>
    </source>
</evidence>
<dbReference type="InterPro" id="IPR017441">
    <property type="entry name" value="Protein_kinase_ATP_BS"/>
</dbReference>
<protein>
    <recommendedName>
        <fullName evidence="3">non-specific serine/threonine protein kinase</fullName>
        <ecNumber evidence="3">2.7.11.1</ecNumber>
    </recommendedName>
</protein>
<keyword evidence="5" id="KW-0597">Phosphoprotein</keyword>
<evidence type="ECO:0000256" key="13">
    <source>
        <dbReference type="ARBA" id="ARBA00048679"/>
    </source>
</evidence>
<dbReference type="PROSITE" id="PS00108">
    <property type="entry name" value="PROTEIN_KINASE_ST"/>
    <property type="match status" value="1"/>
</dbReference>
<feature type="domain" description="Protein kinase" evidence="17">
    <location>
        <begin position="30"/>
        <end position="281"/>
    </location>
</feature>
<comment type="catalytic activity">
    <reaction evidence="13">
        <text>L-seryl-[protein] + ATP = O-phospho-L-seryl-[protein] + ADP + H(+)</text>
        <dbReference type="Rhea" id="RHEA:17989"/>
        <dbReference type="Rhea" id="RHEA-COMP:9863"/>
        <dbReference type="Rhea" id="RHEA-COMP:11604"/>
        <dbReference type="ChEBI" id="CHEBI:15378"/>
        <dbReference type="ChEBI" id="CHEBI:29999"/>
        <dbReference type="ChEBI" id="CHEBI:30616"/>
        <dbReference type="ChEBI" id="CHEBI:83421"/>
        <dbReference type="ChEBI" id="CHEBI:456216"/>
        <dbReference type="EC" id="2.7.11.1"/>
    </reaction>
</comment>
<feature type="binding site" evidence="14">
    <location>
        <position position="59"/>
    </location>
    <ligand>
        <name>ATP</name>
        <dbReference type="ChEBI" id="CHEBI:30616"/>
    </ligand>
</feature>
<comment type="similarity">
    <text evidence="2">Belongs to the protein kinase superfamily. CAMK Ser/Thr protein kinase family. SNF1 subfamily.</text>
</comment>
<evidence type="ECO:0000256" key="12">
    <source>
        <dbReference type="ARBA" id="ARBA00047899"/>
    </source>
</evidence>
<name>T2M3F2_HYDVU</name>
<dbReference type="SUPFAM" id="SSF56112">
    <property type="entry name" value="Protein kinase-like (PK-like)"/>
    <property type="match status" value="1"/>
</dbReference>
<dbReference type="SUPFAM" id="SSF103243">
    <property type="entry name" value="KA1-like"/>
    <property type="match status" value="1"/>
</dbReference>
<evidence type="ECO:0000256" key="2">
    <source>
        <dbReference type="ARBA" id="ARBA00006234"/>
    </source>
</evidence>
<dbReference type="EC" id="2.7.11.1" evidence="3"/>
<comment type="cofactor">
    <cofactor evidence="1">
        <name>Mg(2+)</name>
        <dbReference type="ChEBI" id="CHEBI:18420"/>
    </cofactor>
</comment>
<dbReference type="SMART" id="SM00220">
    <property type="entry name" value="S_TKc"/>
    <property type="match status" value="1"/>
</dbReference>
<reference evidence="19" key="1">
    <citation type="journal article" date="2013" name="Genome Biol. Evol.">
        <title>Punctuated emergences of genetic and phenotypic innovations in eumetazoan, bilaterian, euteleostome, and hominidae ancestors.</title>
        <authorList>
            <person name="Wenger Y."/>
            <person name="Galliot B."/>
        </authorList>
    </citation>
    <scope>NUCLEOTIDE SEQUENCE</scope>
    <source>
        <tissue evidence="19">Whole animals</tissue>
    </source>
</reference>
<evidence type="ECO:0000259" key="18">
    <source>
        <dbReference type="PROSITE" id="PS50032"/>
    </source>
</evidence>